<accession>A0A067KL86</accession>
<keyword evidence="2" id="KW-0808">Transferase</keyword>
<dbReference type="EMBL" id="KK914479">
    <property type="protein sequence ID" value="KDP35723.1"/>
    <property type="molecule type" value="Genomic_DNA"/>
</dbReference>
<dbReference type="OrthoDB" id="202840at2759"/>
<dbReference type="AlphaFoldDB" id="A0A067KL86"/>
<feature type="domain" description="GST C-terminal" evidence="6">
    <location>
        <begin position="91"/>
        <end position="211"/>
    </location>
</feature>
<keyword evidence="8" id="KW-1185">Reference proteome</keyword>
<dbReference type="CDD" id="cd03185">
    <property type="entry name" value="GST_C_Tau"/>
    <property type="match status" value="1"/>
</dbReference>
<dbReference type="PROSITE" id="PS50405">
    <property type="entry name" value="GST_CTER"/>
    <property type="match status" value="1"/>
</dbReference>
<gene>
    <name evidence="7" type="ORF">JCGZ_10495</name>
</gene>
<dbReference type="GO" id="GO:0006749">
    <property type="term" value="P:glutathione metabolic process"/>
    <property type="evidence" value="ECO:0007669"/>
    <property type="project" value="InterPro"/>
</dbReference>
<dbReference type="CDD" id="cd03058">
    <property type="entry name" value="GST_N_Tau"/>
    <property type="match status" value="1"/>
</dbReference>
<evidence type="ECO:0000313" key="8">
    <source>
        <dbReference type="Proteomes" id="UP000027138"/>
    </source>
</evidence>
<feature type="domain" description="GST N-terminal" evidence="5">
    <location>
        <begin position="5"/>
        <end position="86"/>
    </location>
</feature>
<dbReference type="PANTHER" id="PTHR11260">
    <property type="entry name" value="GLUTATHIONE S-TRANSFERASE, GST, SUPERFAMILY, GST DOMAIN CONTAINING"/>
    <property type="match status" value="1"/>
</dbReference>
<dbReference type="Gene3D" id="3.40.30.10">
    <property type="entry name" value="Glutaredoxin"/>
    <property type="match status" value="1"/>
</dbReference>
<dbReference type="SUPFAM" id="SSF52833">
    <property type="entry name" value="Thioredoxin-like"/>
    <property type="match status" value="1"/>
</dbReference>
<dbReference type="Proteomes" id="UP000027138">
    <property type="component" value="Unassembled WGS sequence"/>
</dbReference>
<dbReference type="PANTHER" id="PTHR11260:SF547">
    <property type="entry name" value="GLUTATHIONE S-TRANSFERASE"/>
    <property type="match status" value="1"/>
</dbReference>
<evidence type="ECO:0000256" key="1">
    <source>
        <dbReference type="ARBA" id="ARBA00012452"/>
    </source>
</evidence>
<name>A0A067KL86_JATCU</name>
<dbReference type="InterPro" id="IPR036249">
    <property type="entry name" value="Thioredoxin-like_sf"/>
</dbReference>
<comment type="similarity">
    <text evidence="4">Belongs to the GST superfamily.</text>
</comment>
<dbReference type="FunFam" id="3.40.30.10:FF:000014">
    <property type="entry name" value="Tau class glutathione S-transferase"/>
    <property type="match status" value="1"/>
</dbReference>
<dbReference type="InterPro" id="IPR040079">
    <property type="entry name" value="Glutathione_S-Trfase"/>
</dbReference>
<dbReference type="InterPro" id="IPR036282">
    <property type="entry name" value="Glutathione-S-Trfase_C_sf"/>
</dbReference>
<dbReference type="SUPFAM" id="SSF47616">
    <property type="entry name" value="GST C-terminal domain-like"/>
    <property type="match status" value="1"/>
</dbReference>
<dbReference type="STRING" id="180498.A0A067KL86"/>
<evidence type="ECO:0000256" key="2">
    <source>
        <dbReference type="ARBA" id="ARBA00022679"/>
    </source>
</evidence>
<dbReference type="SFLD" id="SFLDG01152">
    <property type="entry name" value="Main.3:_Omega-_and_Tau-like"/>
    <property type="match status" value="1"/>
</dbReference>
<protein>
    <recommendedName>
        <fullName evidence="1">glutathione transferase</fullName>
        <ecNumber evidence="1">2.5.1.18</ecNumber>
    </recommendedName>
</protein>
<dbReference type="FunFam" id="1.20.1050.10:FF:000018">
    <property type="entry name" value="Glutathione S-transferase U20"/>
    <property type="match status" value="1"/>
</dbReference>
<dbReference type="SFLD" id="SFLDS00019">
    <property type="entry name" value="Glutathione_Transferase_(cytos"/>
    <property type="match status" value="1"/>
</dbReference>
<evidence type="ECO:0000256" key="4">
    <source>
        <dbReference type="RuleBase" id="RU003494"/>
    </source>
</evidence>
<dbReference type="InterPro" id="IPR004046">
    <property type="entry name" value="GST_C"/>
</dbReference>
<dbReference type="SFLD" id="SFLDG00358">
    <property type="entry name" value="Main_(cytGST)"/>
    <property type="match status" value="1"/>
</dbReference>
<dbReference type="EC" id="2.5.1.18" evidence="1"/>
<dbReference type="PROSITE" id="PS50404">
    <property type="entry name" value="GST_NTER"/>
    <property type="match status" value="1"/>
</dbReference>
<sequence>MSKGDELVLLDFWASPFCMRAKIALEEKGLKYEERAEENLFGGKSDLLLKSNPIHQKVPVLLHNGKPIIESTIIVSYIDETWPSPSLLPSCPYGRAQARFWADYIDKKLFDAIRNVAMSKGEATEGLKKELIETLKVLEGALGEEDYFGGKTFGFVDILAIPLTSWLLASENVGKFKVEDDCPKFSAWVKRCLQRESVAKVLADPEKVYEFVLMMRKMMGID</sequence>
<organism evidence="7 8">
    <name type="scientific">Jatropha curcas</name>
    <name type="common">Barbados nut</name>
    <dbReference type="NCBI Taxonomy" id="180498"/>
    <lineage>
        <taxon>Eukaryota</taxon>
        <taxon>Viridiplantae</taxon>
        <taxon>Streptophyta</taxon>
        <taxon>Embryophyta</taxon>
        <taxon>Tracheophyta</taxon>
        <taxon>Spermatophyta</taxon>
        <taxon>Magnoliopsida</taxon>
        <taxon>eudicotyledons</taxon>
        <taxon>Gunneridae</taxon>
        <taxon>Pentapetalae</taxon>
        <taxon>rosids</taxon>
        <taxon>fabids</taxon>
        <taxon>Malpighiales</taxon>
        <taxon>Euphorbiaceae</taxon>
        <taxon>Crotonoideae</taxon>
        <taxon>Jatropheae</taxon>
        <taxon>Jatropha</taxon>
    </lineage>
</organism>
<dbReference type="InterPro" id="IPR045074">
    <property type="entry name" value="GST_C_Tau"/>
</dbReference>
<dbReference type="Gene3D" id="1.20.1050.10">
    <property type="match status" value="1"/>
</dbReference>
<evidence type="ECO:0000256" key="3">
    <source>
        <dbReference type="ARBA" id="ARBA00047960"/>
    </source>
</evidence>
<dbReference type="InterPro" id="IPR010987">
    <property type="entry name" value="Glutathione-S-Trfase_C-like"/>
</dbReference>
<evidence type="ECO:0000259" key="6">
    <source>
        <dbReference type="PROSITE" id="PS50405"/>
    </source>
</evidence>
<dbReference type="Pfam" id="PF02798">
    <property type="entry name" value="GST_N"/>
    <property type="match status" value="1"/>
</dbReference>
<comment type="catalytic activity">
    <reaction evidence="3">
        <text>RX + glutathione = an S-substituted glutathione + a halide anion + H(+)</text>
        <dbReference type="Rhea" id="RHEA:16437"/>
        <dbReference type="ChEBI" id="CHEBI:15378"/>
        <dbReference type="ChEBI" id="CHEBI:16042"/>
        <dbReference type="ChEBI" id="CHEBI:17792"/>
        <dbReference type="ChEBI" id="CHEBI:57925"/>
        <dbReference type="ChEBI" id="CHEBI:90779"/>
        <dbReference type="EC" id="2.5.1.18"/>
    </reaction>
</comment>
<dbReference type="GO" id="GO:0004364">
    <property type="term" value="F:glutathione transferase activity"/>
    <property type="evidence" value="ECO:0007669"/>
    <property type="project" value="UniProtKB-EC"/>
</dbReference>
<dbReference type="KEGG" id="jcu:105636145"/>
<dbReference type="InterPro" id="IPR045073">
    <property type="entry name" value="Omega/Tau-like"/>
</dbReference>
<evidence type="ECO:0000313" key="7">
    <source>
        <dbReference type="EMBL" id="KDP35723.1"/>
    </source>
</evidence>
<evidence type="ECO:0000259" key="5">
    <source>
        <dbReference type="PROSITE" id="PS50404"/>
    </source>
</evidence>
<reference evidence="7 8" key="1">
    <citation type="journal article" date="2014" name="PLoS ONE">
        <title>Global Analysis of Gene Expression Profiles in Physic Nut (Jatropha curcas L.) Seedlings Exposed to Salt Stress.</title>
        <authorList>
            <person name="Zhang L."/>
            <person name="Zhang C."/>
            <person name="Wu P."/>
            <person name="Chen Y."/>
            <person name="Li M."/>
            <person name="Jiang H."/>
            <person name="Wu G."/>
        </authorList>
    </citation>
    <scope>NUCLEOTIDE SEQUENCE [LARGE SCALE GENOMIC DNA]</scope>
    <source>
        <strain evidence="8">cv. GZQX0401</strain>
        <tissue evidence="7">Young leaves</tissue>
    </source>
</reference>
<dbReference type="GO" id="GO:0005737">
    <property type="term" value="C:cytoplasm"/>
    <property type="evidence" value="ECO:0007669"/>
    <property type="project" value="TreeGrafter"/>
</dbReference>
<dbReference type="Pfam" id="PF00043">
    <property type="entry name" value="GST_C"/>
    <property type="match status" value="1"/>
</dbReference>
<dbReference type="InterPro" id="IPR004045">
    <property type="entry name" value="Glutathione_S-Trfase_N"/>
</dbReference>
<proteinExistence type="inferred from homology"/>